<feature type="compositionally biased region" description="Basic and acidic residues" evidence="1">
    <location>
        <begin position="96"/>
        <end position="107"/>
    </location>
</feature>
<accession>A0A8J3CF50</accession>
<gene>
    <name evidence="2" type="ORF">GCM10012275_63770</name>
</gene>
<dbReference type="AlphaFoldDB" id="A0A8J3CF50"/>
<comment type="caution">
    <text evidence="2">The sequence shown here is derived from an EMBL/GenBank/DDBJ whole genome shotgun (WGS) entry which is preliminary data.</text>
</comment>
<feature type="compositionally biased region" description="Basic and acidic residues" evidence="1">
    <location>
        <begin position="1"/>
        <end position="20"/>
    </location>
</feature>
<feature type="compositionally biased region" description="Basic and acidic residues" evidence="1">
    <location>
        <begin position="60"/>
        <end position="82"/>
    </location>
</feature>
<organism evidence="2 3">
    <name type="scientific">Longimycelium tulufanense</name>
    <dbReference type="NCBI Taxonomy" id="907463"/>
    <lineage>
        <taxon>Bacteria</taxon>
        <taxon>Bacillati</taxon>
        <taxon>Actinomycetota</taxon>
        <taxon>Actinomycetes</taxon>
        <taxon>Pseudonocardiales</taxon>
        <taxon>Pseudonocardiaceae</taxon>
        <taxon>Longimycelium</taxon>
    </lineage>
</organism>
<evidence type="ECO:0000256" key="1">
    <source>
        <dbReference type="SAM" id="MobiDB-lite"/>
    </source>
</evidence>
<keyword evidence="3" id="KW-1185">Reference proteome</keyword>
<evidence type="ECO:0000313" key="2">
    <source>
        <dbReference type="EMBL" id="GGM84345.1"/>
    </source>
</evidence>
<sequence length="212" mass="24135">MSKVDELRKRRERRTIDPDKTQPPTSTQAAPANGVPDPAKLPEAETARHDNEPATTETPDVERPAPADEDANKPDKQKREEQQAIEPKTDPPPGEQHTETPNERLDPDQWVTALDDPSIVPGHSDYRSFYVEDEPFARWRAAIFWLGRSPQARGDVPPNMSAALNNLFARQAAEWEQRYNGGRPFPPTDDQVKAFRKRQANGQAHRKRHKQR</sequence>
<dbReference type="EMBL" id="BMMK01000071">
    <property type="protein sequence ID" value="GGM84345.1"/>
    <property type="molecule type" value="Genomic_DNA"/>
</dbReference>
<reference evidence="2" key="2">
    <citation type="submission" date="2020-09" db="EMBL/GenBank/DDBJ databases">
        <authorList>
            <person name="Sun Q."/>
            <person name="Zhou Y."/>
        </authorList>
    </citation>
    <scope>NUCLEOTIDE SEQUENCE</scope>
    <source>
        <strain evidence="2">CGMCC 4.5737</strain>
    </source>
</reference>
<dbReference type="Gene3D" id="6.10.180.30">
    <property type="match status" value="1"/>
</dbReference>
<feature type="compositionally biased region" description="Basic and acidic residues" evidence="1">
    <location>
        <begin position="40"/>
        <end position="52"/>
    </location>
</feature>
<dbReference type="Proteomes" id="UP000637578">
    <property type="component" value="Unassembled WGS sequence"/>
</dbReference>
<reference evidence="2" key="1">
    <citation type="journal article" date="2014" name="Int. J. Syst. Evol. Microbiol.">
        <title>Complete genome sequence of Corynebacterium casei LMG S-19264T (=DSM 44701T), isolated from a smear-ripened cheese.</title>
        <authorList>
            <consortium name="US DOE Joint Genome Institute (JGI-PGF)"/>
            <person name="Walter F."/>
            <person name="Albersmeier A."/>
            <person name="Kalinowski J."/>
            <person name="Ruckert C."/>
        </authorList>
    </citation>
    <scope>NUCLEOTIDE SEQUENCE</scope>
    <source>
        <strain evidence="2">CGMCC 4.5737</strain>
    </source>
</reference>
<feature type="compositionally biased region" description="Basic residues" evidence="1">
    <location>
        <begin position="194"/>
        <end position="212"/>
    </location>
</feature>
<protein>
    <submittedName>
        <fullName evidence="2">Uncharacterized protein</fullName>
    </submittedName>
</protein>
<feature type="region of interest" description="Disordered" evidence="1">
    <location>
        <begin position="179"/>
        <end position="212"/>
    </location>
</feature>
<evidence type="ECO:0000313" key="3">
    <source>
        <dbReference type="Proteomes" id="UP000637578"/>
    </source>
</evidence>
<name>A0A8J3CF50_9PSEU</name>
<proteinExistence type="predicted"/>
<dbReference type="RefSeq" id="WP_189062167.1">
    <property type="nucleotide sequence ID" value="NZ_BMMK01000071.1"/>
</dbReference>
<feature type="region of interest" description="Disordered" evidence="1">
    <location>
        <begin position="1"/>
        <end position="122"/>
    </location>
</feature>